<dbReference type="PANTHER" id="PTHR10974:SF1">
    <property type="entry name" value="FI08016P-RELATED"/>
    <property type="match status" value="1"/>
</dbReference>
<keyword evidence="2" id="KW-1185">Reference proteome</keyword>
<dbReference type="OrthoDB" id="413313at2759"/>
<dbReference type="CDD" id="cd16021">
    <property type="entry name" value="ALP_like"/>
    <property type="match status" value="1"/>
</dbReference>
<organism evidence="3">
    <name type="scientific">Schistocephalus solidus</name>
    <name type="common">Tapeworm</name>
    <dbReference type="NCBI Taxonomy" id="70667"/>
    <lineage>
        <taxon>Eukaryota</taxon>
        <taxon>Metazoa</taxon>
        <taxon>Spiralia</taxon>
        <taxon>Lophotrochozoa</taxon>
        <taxon>Platyhelminthes</taxon>
        <taxon>Cestoda</taxon>
        <taxon>Eucestoda</taxon>
        <taxon>Diphyllobothriidea</taxon>
        <taxon>Diphyllobothriidae</taxon>
        <taxon>Schistocephalus</taxon>
    </lineage>
</organism>
<dbReference type="AlphaFoldDB" id="A0A183T6L3"/>
<dbReference type="GO" id="GO:0005615">
    <property type="term" value="C:extracellular space"/>
    <property type="evidence" value="ECO:0007669"/>
    <property type="project" value="TreeGrafter"/>
</dbReference>
<sequence>MRVLPCRVTPRRALLTLVSLGLLCALLRTPLKVPFLSHSDNNPLAYQVKDAEDNPTLSKGQCRLPPLEIWPSDLQQPQQVDEPSPLNCSFNGLQFVVEQVAGGLPSPPASLIAMDAWLDRGVLRLQQGDNSSSIRCDLFPIIRLDDFRSIYGEVEEDVRDGHRSKHPHNMLLCQPEANFFPGKLFSWRMQNLLSQKRFYLCGSSVSPVVEAERRDGLPNVLLLGVDSLSRLAWLRYLPRTMDLLQRLVNDRGGIFNLFNIVGDGTTANLLALLTGHFEQELPEARRFVAEMMPGQAGLLDASLSKESDRSERASTTVLDDFPWIWGEYANLGGYVTHYIEDTTNYGTFQYRLRGFGSKQIPVDSYGRPCLVAAAQDEARYGKRLGCTASTPTHRILLESLREFFHAKAGRPRFSLTFLSEMIHEDPSQARLVDADLLQFLQQLEEDDKADWEARRSPKMRVRPLFANTVLVLFSDHGPRMGKARLSLQVGQSPHLPSLSLHVQKICRWLQRQLIRAAVDYEVAFALRCIFPTISHFDYTTYYVNLSTQASALFTNTACAGTAGGSPPRRARRWKTFYQKASGAYFLIKAALRRSQYRLTVSLVLNAHRPLTEHTRPVLRAVVSGQPLSAL</sequence>
<dbReference type="InterPro" id="IPR017850">
    <property type="entry name" value="Alkaline_phosphatase_core_sf"/>
</dbReference>
<proteinExistence type="predicted"/>
<accession>A0A183T6L3</accession>
<dbReference type="WBParaSite" id="SSLN_0001256601-mRNA-1">
    <property type="protein sequence ID" value="SSLN_0001256601-mRNA-1"/>
    <property type="gene ID" value="SSLN_0001256601"/>
</dbReference>
<evidence type="ECO:0000313" key="2">
    <source>
        <dbReference type="Proteomes" id="UP000275846"/>
    </source>
</evidence>
<dbReference type="Gene3D" id="3.40.720.10">
    <property type="entry name" value="Alkaline Phosphatase, subunit A"/>
    <property type="match status" value="1"/>
</dbReference>
<reference evidence="3" key="1">
    <citation type="submission" date="2016-06" db="UniProtKB">
        <authorList>
            <consortium name="WormBaseParasite"/>
        </authorList>
    </citation>
    <scope>IDENTIFICATION</scope>
</reference>
<evidence type="ECO:0000313" key="1">
    <source>
        <dbReference type="EMBL" id="VDL98496.1"/>
    </source>
</evidence>
<reference evidence="1 2" key="2">
    <citation type="submission" date="2018-11" db="EMBL/GenBank/DDBJ databases">
        <authorList>
            <consortium name="Pathogen Informatics"/>
        </authorList>
    </citation>
    <scope>NUCLEOTIDE SEQUENCE [LARGE SCALE GENOMIC DNA]</scope>
    <source>
        <strain evidence="1 2">NST_G2</strain>
    </source>
</reference>
<dbReference type="Proteomes" id="UP000275846">
    <property type="component" value="Unassembled WGS sequence"/>
</dbReference>
<dbReference type="PANTHER" id="PTHR10974">
    <property type="entry name" value="FI08016P-RELATED"/>
    <property type="match status" value="1"/>
</dbReference>
<dbReference type="EMBL" id="UYSU01037032">
    <property type="protein sequence ID" value="VDL98496.1"/>
    <property type="molecule type" value="Genomic_DNA"/>
</dbReference>
<dbReference type="STRING" id="70667.A0A183T6L3"/>
<name>A0A183T6L3_SCHSO</name>
<evidence type="ECO:0000313" key="3">
    <source>
        <dbReference type="WBParaSite" id="SSLN_0001256601-mRNA-1"/>
    </source>
</evidence>
<dbReference type="InterPro" id="IPR004245">
    <property type="entry name" value="DUF229"/>
</dbReference>
<protein>
    <submittedName>
        <fullName evidence="3">GPI ethanolamine phosphate transferase 1</fullName>
    </submittedName>
</protein>
<gene>
    <name evidence="1" type="ORF">SSLN_LOCUS12111</name>
</gene>
<dbReference type="Pfam" id="PF02995">
    <property type="entry name" value="DUF229"/>
    <property type="match status" value="1"/>
</dbReference>